<name>A0ABU6JA76_9BURK</name>
<gene>
    <name evidence="1" type="ORF">RY831_14820</name>
</gene>
<reference evidence="1 2" key="1">
    <citation type="submission" date="2023-10" db="EMBL/GenBank/DDBJ databases">
        <title>Noviherbaspirillum sp. CPCC 100848 genome assembly.</title>
        <authorList>
            <person name="Li X.Y."/>
            <person name="Fang X.M."/>
        </authorList>
    </citation>
    <scope>NUCLEOTIDE SEQUENCE [LARGE SCALE GENOMIC DNA]</scope>
    <source>
        <strain evidence="1 2">CPCC 100848</strain>
    </source>
</reference>
<keyword evidence="2" id="KW-1185">Reference proteome</keyword>
<dbReference type="EMBL" id="JAWIIV010000011">
    <property type="protein sequence ID" value="MEC4720433.1"/>
    <property type="molecule type" value="Genomic_DNA"/>
</dbReference>
<organism evidence="1 2">
    <name type="scientific">Noviherbaspirillum album</name>
    <dbReference type="NCBI Taxonomy" id="3080276"/>
    <lineage>
        <taxon>Bacteria</taxon>
        <taxon>Pseudomonadati</taxon>
        <taxon>Pseudomonadota</taxon>
        <taxon>Betaproteobacteria</taxon>
        <taxon>Burkholderiales</taxon>
        <taxon>Oxalobacteraceae</taxon>
        <taxon>Noviherbaspirillum</taxon>
    </lineage>
</organism>
<protein>
    <submittedName>
        <fullName evidence="1">PRTRC system protein C</fullName>
    </submittedName>
</protein>
<evidence type="ECO:0000313" key="1">
    <source>
        <dbReference type="EMBL" id="MEC4720433.1"/>
    </source>
</evidence>
<accession>A0ABU6JA76</accession>
<comment type="caution">
    <text evidence="1">The sequence shown here is derived from an EMBL/GenBank/DDBJ whole genome shotgun (WGS) entry which is preliminary data.</text>
</comment>
<proteinExistence type="predicted"/>
<dbReference type="NCBIfam" id="TIGR03738">
    <property type="entry name" value="PRTRC_C"/>
    <property type="match status" value="1"/>
</dbReference>
<dbReference type="RefSeq" id="WP_326507151.1">
    <property type="nucleotide sequence ID" value="NZ_JAWIIV010000011.1"/>
</dbReference>
<dbReference type="InterPro" id="IPR032866">
    <property type="entry name" value="Prok_Ub"/>
</dbReference>
<dbReference type="Pfam" id="PF14454">
    <property type="entry name" value="Prok_Ub"/>
    <property type="match status" value="1"/>
</dbReference>
<sequence length="69" mass="7333">MALQTTAALRSFSYNGAELPDPNPSLSLEEVKGIFSAAYPELTNATIDGPNVKGDRLQYTFVRTAGAKG</sequence>
<dbReference type="InterPro" id="IPR022289">
    <property type="entry name" value="PRTRC_protein-C"/>
</dbReference>
<dbReference type="Proteomes" id="UP001352263">
    <property type="component" value="Unassembled WGS sequence"/>
</dbReference>
<evidence type="ECO:0000313" key="2">
    <source>
        <dbReference type="Proteomes" id="UP001352263"/>
    </source>
</evidence>